<feature type="compositionally biased region" description="Low complexity" evidence="1">
    <location>
        <begin position="726"/>
        <end position="735"/>
    </location>
</feature>
<feature type="compositionally biased region" description="Polar residues" evidence="1">
    <location>
        <begin position="573"/>
        <end position="607"/>
    </location>
</feature>
<evidence type="ECO:0000313" key="2">
    <source>
        <dbReference type="Proteomes" id="UP000515158"/>
    </source>
</evidence>
<feature type="region of interest" description="Disordered" evidence="1">
    <location>
        <begin position="705"/>
        <end position="864"/>
    </location>
</feature>
<dbReference type="Proteomes" id="UP000515158">
    <property type="component" value="Unplaced"/>
</dbReference>
<feature type="compositionally biased region" description="Basic and acidic residues" evidence="1">
    <location>
        <begin position="8"/>
        <end position="27"/>
    </location>
</feature>
<organism evidence="3">
    <name type="scientific">Thrips palmi</name>
    <name type="common">Melon thrips</name>
    <dbReference type="NCBI Taxonomy" id="161013"/>
    <lineage>
        <taxon>Eukaryota</taxon>
        <taxon>Metazoa</taxon>
        <taxon>Ecdysozoa</taxon>
        <taxon>Arthropoda</taxon>
        <taxon>Hexapoda</taxon>
        <taxon>Insecta</taxon>
        <taxon>Pterygota</taxon>
        <taxon>Neoptera</taxon>
        <taxon>Paraneoptera</taxon>
        <taxon>Thysanoptera</taxon>
        <taxon>Terebrantia</taxon>
        <taxon>Thripoidea</taxon>
        <taxon>Thripidae</taxon>
        <taxon>Thrips</taxon>
    </lineage>
</organism>
<dbReference type="PANTHER" id="PTHR10773:SF19">
    <property type="match status" value="1"/>
</dbReference>
<gene>
    <name evidence="3" type="primary">LOC117650953</name>
</gene>
<feature type="region of interest" description="Disordered" evidence="1">
    <location>
        <begin position="562"/>
        <end position="671"/>
    </location>
</feature>
<accession>A0A6P8ZYL5</accession>
<feature type="region of interest" description="Disordered" evidence="1">
    <location>
        <begin position="1"/>
        <end position="40"/>
    </location>
</feature>
<dbReference type="RefSeq" id="XP_034250507.1">
    <property type="nucleotide sequence ID" value="XM_034394616.1"/>
</dbReference>
<feature type="compositionally biased region" description="Polar residues" evidence="1">
    <location>
        <begin position="374"/>
        <end position="397"/>
    </location>
</feature>
<feature type="compositionally biased region" description="Low complexity" evidence="1">
    <location>
        <begin position="290"/>
        <end position="300"/>
    </location>
</feature>
<feature type="compositionally biased region" description="Polar residues" evidence="1">
    <location>
        <begin position="710"/>
        <end position="724"/>
    </location>
</feature>
<evidence type="ECO:0000313" key="3">
    <source>
        <dbReference type="RefSeq" id="XP_034250507.1"/>
    </source>
</evidence>
<feature type="compositionally biased region" description="Low complexity" evidence="1">
    <location>
        <begin position="644"/>
        <end position="655"/>
    </location>
</feature>
<feature type="compositionally biased region" description="Polar residues" evidence="1">
    <location>
        <begin position="485"/>
        <end position="515"/>
    </location>
</feature>
<feature type="region of interest" description="Disordered" evidence="1">
    <location>
        <begin position="232"/>
        <end position="325"/>
    </location>
</feature>
<name>A0A6P8ZYL5_THRPL</name>
<dbReference type="PANTHER" id="PTHR10773">
    <property type="entry name" value="DNA-DIRECTED RNA POLYMERASES I, II, AND III SUBUNIT RPABC2"/>
    <property type="match status" value="1"/>
</dbReference>
<protein>
    <submittedName>
        <fullName evidence="3">Uncharacterized protein LOC117650953</fullName>
    </submittedName>
</protein>
<dbReference type="GeneID" id="117650953"/>
<feature type="region of interest" description="Disordered" evidence="1">
    <location>
        <begin position="162"/>
        <end position="198"/>
    </location>
</feature>
<feature type="compositionally biased region" description="Low complexity" evidence="1">
    <location>
        <begin position="463"/>
        <end position="476"/>
    </location>
</feature>
<feature type="region of interest" description="Disordered" evidence="1">
    <location>
        <begin position="374"/>
        <end position="515"/>
    </location>
</feature>
<feature type="compositionally biased region" description="Low complexity" evidence="1">
    <location>
        <begin position="795"/>
        <end position="817"/>
    </location>
</feature>
<evidence type="ECO:0000256" key="1">
    <source>
        <dbReference type="SAM" id="MobiDB-lite"/>
    </source>
</evidence>
<dbReference type="InParanoid" id="A0A6P8ZYL5"/>
<reference evidence="3" key="1">
    <citation type="submission" date="2025-08" db="UniProtKB">
        <authorList>
            <consortium name="RefSeq"/>
        </authorList>
    </citation>
    <scope>IDENTIFICATION</scope>
    <source>
        <tissue evidence="3">Total insect</tissue>
    </source>
</reference>
<sequence length="1450" mass="160632">MAAVCKGIESDPSRHSGPLREKRHQVPQDDGCESDASLSSFTGSERNLLDELWLAQHVPASLQPTGQNLVSYSSSPNKENIIAGEEQETGTSQMSEHVKKSKIPKPIVQRRNLGVPRRLVIQTNCLSKQTKNTPSAAKSLLDTLKQSSPECGKIEQHVVGNGEGSLKGNCVSEEPIISDDAPDTHPSSPGPNLRGKQHKPFAVGSMKVSPKGNCVSEINGETILPAASALQETHLPSSSKQDDQDLGAEQHGSHSVGNEEVSLQDGQEESNEDTHKGSSFSLNGSADHGLSSPLKSSPELSENEQPVSNTKASRKVVSPSEEQLTPYQRLRLNNLAENQNHWELVKQRNPGVLAPLSMNLPLISKTSKFKRTGFNNCSNDFNTSSGRKVPTRNSSEVAKQLLKETISSSSDDLGEDSSDGGIVPLTGTEEEDSDSSSPSSKKSVNGAKKSLFGKNKTSIKHTSAQIIASSQGSAVSEKFRKSTRPLHSNNNTASKNQQPRGAQKPPSSLKPQLQNTKSGTLLFADDDEFITPPNVNGTLLFAGDDEFITPPNVNATKRKAVSLGSKPLDKPDVSSSPNNLISQQNLGGQEPPSSSKPQLQNTKSGTPLSAIDAEHNTTPNVNAENKRRAKSLGSTNLDKIELTSSSNNLISQQNLGAQKTPSSSKPQLQKRKSGTLLFTDDDEFITPPNVNAPKRKAVSLGSISLDKPDVSSSPNNLISQQNLGAQKPPSSSKPQPQKRKSGTPLSAIDAEHNTTPNVNAENKRKAKSLGSTNLDKIGLSSSSNNLSRQQKIGPKTSLKSNSTSSNKAVSQTSSSSSEDSDHSLTDIDNVSVSGCDNDLSEPLSAGELHDHLQTTKQKPPRKVELKRERKKLRNCGKSYVRQNGKTVMERKPSEVHVCSKLKCQDIITEEIADTLCQEFWNLADIDRERQYIASRINRCRPVRRRQRFDDSERSRNFQYKYYLDINGERHQVCKSTFLGTLCLSERMVRTVTDQVASAVSSLPVNDRRGHCAPKHKLPAATEAAIKKHIDSFPSYVSHYAREQTNALYFASNLNYKKMYQLYCEADYPKVSYSVYYLRVKASGRKFKKASFATCSKCDRFKLQIDAATSEDERRSLRIQLERHHRKAEQAYALKRDMKEEAEADPTMRVLVYDMEKVLPCPYLKCKDAFYLRQLSVFNVTVTDTTTKRTHCYMWDEVEGGRSANSIASSVLKHIISEVPHGVKRIVIFSDACTSQNRNSHVAAMYHVALQEHPTLQTIEHIFLIPGHTHLEVDNKHSVMERFKSNRDKVSHPEEYYDLIHEAGLTDLENFPDGKFFVVRMHKKFYNFADLLSGPLIKREVTLNQNKFNWLDTNWFRYTKEKLGLVEVKASYNPLAHFDVLSFLRRGIKSSAVAHLAPLLKKFYTSPQPISELKKKDLISMLPFIDKKYHEFYHSLPTSPTAQDVDPDLED</sequence>
<feature type="compositionally biased region" description="Polar residues" evidence="1">
    <location>
        <begin position="656"/>
        <end position="667"/>
    </location>
</feature>
<proteinExistence type="predicted"/>
<keyword evidence="2" id="KW-1185">Reference proteome</keyword>
<dbReference type="KEGG" id="tpal:117650953"/>
<dbReference type="OrthoDB" id="6627794at2759"/>